<reference evidence="2" key="1">
    <citation type="submission" date="2023-06" db="EMBL/GenBank/DDBJ databases">
        <title>Genome-scale phylogeny and comparative genomics of the fungal order Sordariales.</title>
        <authorList>
            <consortium name="Lawrence Berkeley National Laboratory"/>
            <person name="Hensen N."/>
            <person name="Bonometti L."/>
            <person name="Westerberg I."/>
            <person name="Brannstrom I.O."/>
            <person name="Guillou S."/>
            <person name="Cros-Aarteil S."/>
            <person name="Calhoun S."/>
            <person name="Haridas S."/>
            <person name="Kuo A."/>
            <person name="Mondo S."/>
            <person name="Pangilinan J."/>
            <person name="Riley R."/>
            <person name="Labutti K."/>
            <person name="Andreopoulos B."/>
            <person name="Lipzen A."/>
            <person name="Chen C."/>
            <person name="Yanf M."/>
            <person name="Daum C."/>
            <person name="Ng V."/>
            <person name="Clum A."/>
            <person name="Steindorff A."/>
            <person name="Ohm R."/>
            <person name="Martin F."/>
            <person name="Silar P."/>
            <person name="Natvig D."/>
            <person name="Lalanne C."/>
            <person name="Gautier V."/>
            <person name="Ament-Velasquez S.L."/>
            <person name="Kruys A."/>
            <person name="Hutchinson M.I."/>
            <person name="Powell A.J."/>
            <person name="Barry K."/>
            <person name="Miller A.N."/>
            <person name="Grigoriev I.V."/>
            <person name="Debuchy R."/>
            <person name="Gladieux P."/>
            <person name="Thoren M.H."/>
            <person name="Johannesson H."/>
        </authorList>
    </citation>
    <scope>NUCLEOTIDE SEQUENCE</scope>
    <source>
        <strain evidence="2">CBS 606.72</strain>
    </source>
</reference>
<comment type="caution">
    <text evidence="2">The sequence shown here is derived from an EMBL/GenBank/DDBJ whole genome shotgun (WGS) entry which is preliminary data.</text>
</comment>
<dbReference type="EMBL" id="JAULSU010000001">
    <property type="protein sequence ID" value="KAK0632283.1"/>
    <property type="molecule type" value="Genomic_DNA"/>
</dbReference>
<evidence type="ECO:0000313" key="2">
    <source>
        <dbReference type="EMBL" id="KAK0632283.1"/>
    </source>
</evidence>
<feature type="signal peptide" evidence="1">
    <location>
        <begin position="1"/>
        <end position="17"/>
    </location>
</feature>
<name>A0AA39XE39_9PEZI</name>
<protein>
    <submittedName>
        <fullName evidence="2">Uncharacterized protein</fullName>
    </submittedName>
</protein>
<sequence length="177" mass="19179">MLPLTLTTFLLPLLASAVPTPPITPPYKAGYVATAIPPYNVTGFAAGALILSNRVYYHFNVTYDPSLPAIECEALGTTLSEDLASIPQTTCGDPNTSTVSFKWTRHPDGSADLLVRRDFPQEDGDKDAPTTEEAAHSVAKNETVIVGEGQFARAVYSGPEDFMVRAWRYDGKGERNI</sequence>
<accession>A0AA39XE39</accession>
<evidence type="ECO:0000256" key="1">
    <source>
        <dbReference type="SAM" id="SignalP"/>
    </source>
</evidence>
<feature type="chain" id="PRO_5041394355" evidence="1">
    <location>
        <begin position="18"/>
        <end position="177"/>
    </location>
</feature>
<evidence type="ECO:0000313" key="3">
    <source>
        <dbReference type="Proteomes" id="UP001175000"/>
    </source>
</evidence>
<gene>
    <name evidence="2" type="ORF">B0T14DRAFT_490674</name>
</gene>
<organism evidence="2 3">
    <name type="scientific">Immersiella caudata</name>
    <dbReference type="NCBI Taxonomy" id="314043"/>
    <lineage>
        <taxon>Eukaryota</taxon>
        <taxon>Fungi</taxon>
        <taxon>Dikarya</taxon>
        <taxon>Ascomycota</taxon>
        <taxon>Pezizomycotina</taxon>
        <taxon>Sordariomycetes</taxon>
        <taxon>Sordariomycetidae</taxon>
        <taxon>Sordariales</taxon>
        <taxon>Lasiosphaeriaceae</taxon>
        <taxon>Immersiella</taxon>
    </lineage>
</organism>
<keyword evidence="1" id="KW-0732">Signal</keyword>
<dbReference type="Proteomes" id="UP001175000">
    <property type="component" value="Unassembled WGS sequence"/>
</dbReference>
<proteinExistence type="predicted"/>
<dbReference type="AlphaFoldDB" id="A0AA39XE39"/>
<keyword evidence="3" id="KW-1185">Reference proteome</keyword>